<dbReference type="AlphaFoldDB" id="A0A0W8E563"/>
<evidence type="ECO:0008006" key="2">
    <source>
        <dbReference type="Google" id="ProtNLM"/>
    </source>
</evidence>
<sequence>MKKISYLFLTVIIIVSLLSGCHSQEVVPNDTDEITESKPEISNEERQRMDLYIAVMTSAFHEENGGNEFVAVKLDTLDGLSEEAKAEVLEELSRLSPHVYSFESIKNDSSKFELDDAGRLIRSVNGTLLWVNVEEYSKDKSTITGVSWFGNLGAVFPKYQAIFKNGRWQLELINMAVS</sequence>
<evidence type="ECO:0000313" key="1">
    <source>
        <dbReference type="EMBL" id="KUG03756.1"/>
    </source>
</evidence>
<accession>A0A0W8E563</accession>
<reference evidence="1" key="1">
    <citation type="journal article" date="2015" name="Proc. Natl. Acad. Sci. U.S.A.">
        <title>Networks of energetic and metabolic interactions define dynamics in microbial communities.</title>
        <authorList>
            <person name="Embree M."/>
            <person name="Liu J.K."/>
            <person name="Al-Bassam M.M."/>
            <person name="Zengler K."/>
        </authorList>
    </citation>
    <scope>NUCLEOTIDE SEQUENCE</scope>
</reference>
<proteinExistence type="predicted"/>
<protein>
    <recommendedName>
        <fullName evidence="2">Lipoprotein</fullName>
    </recommendedName>
</protein>
<name>A0A0W8E563_9ZZZZ</name>
<organism evidence="1">
    <name type="scientific">hydrocarbon metagenome</name>
    <dbReference type="NCBI Taxonomy" id="938273"/>
    <lineage>
        <taxon>unclassified sequences</taxon>
        <taxon>metagenomes</taxon>
        <taxon>ecological metagenomes</taxon>
    </lineage>
</organism>
<gene>
    <name evidence="1" type="ORF">ASZ90_018849</name>
</gene>
<comment type="caution">
    <text evidence="1">The sequence shown here is derived from an EMBL/GenBank/DDBJ whole genome shotgun (WGS) entry which is preliminary data.</text>
</comment>
<dbReference type="EMBL" id="LNQE01001869">
    <property type="protein sequence ID" value="KUG03756.1"/>
    <property type="molecule type" value="Genomic_DNA"/>
</dbReference>
<dbReference type="PROSITE" id="PS51257">
    <property type="entry name" value="PROKAR_LIPOPROTEIN"/>
    <property type="match status" value="1"/>
</dbReference>